<evidence type="ECO:0000313" key="2">
    <source>
        <dbReference type="EMBL" id="TXJ12934.1"/>
    </source>
</evidence>
<dbReference type="PROSITE" id="PS51257">
    <property type="entry name" value="PROKAR_LIPOPROTEIN"/>
    <property type="match status" value="1"/>
</dbReference>
<sequence>MKSKQIIIMLLSFIILFAISCKNDDKTGGGSGDIVEGYTHSNHPPIGSYVSVFSNAQVGLYTNTNETATVKIVDGNCNITGKISSVGGNTLSVLDYNITVTSWYTHPNISYLNRAGTLGGVYGEATITEPASSTLDYFNVEYDTTSQSISVSLRTTPASGDQYYSALDLKRVE</sequence>
<organism evidence="2 3">
    <name type="scientific">Brachyspira aalborgi</name>
    <dbReference type="NCBI Taxonomy" id="29522"/>
    <lineage>
        <taxon>Bacteria</taxon>
        <taxon>Pseudomonadati</taxon>
        <taxon>Spirochaetota</taxon>
        <taxon>Spirochaetia</taxon>
        <taxon>Brachyspirales</taxon>
        <taxon>Brachyspiraceae</taxon>
        <taxon>Brachyspira</taxon>
    </lineage>
</organism>
<evidence type="ECO:0000313" key="3">
    <source>
        <dbReference type="Proteomes" id="UP000325116"/>
    </source>
</evidence>
<feature type="chain" id="PRO_5022932705" description="Lipocalin-like domain-containing protein" evidence="1">
    <location>
        <begin position="24"/>
        <end position="173"/>
    </location>
</feature>
<keyword evidence="1" id="KW-0732">Signal</keyword>
<reference evidence="2 3" key="1">
    <citation type="journal article" date="1992" name="Lakartidningen">
        <title>[Penicillin V and not amoxicillin is the first choice preparation in acute otitis].</title>
        <authorList>
            <person name="Kamme C."/>
            <person name="Lundgren K."/>
            <person name="Prellner K."/>
        </authorList>
    </citation>
    <scope>NUCLEOTIDE SEQUENCE [LARGE SCALE GENOMIC DNA]</scope>
    <source>
        <strain evidence="2 3">W1</strain>
    </source>
</reference>
<protein>
    <recommendedName>
        <fullName evidence="4">Lipocalin-like domain-containing protein</fullName>
    </recommendedName>
</protein>
<dbReference type="AlphaFoldDB" id="A0A5C8CHL3"/>
<proteinExistence type="predicted"/>
<evidence type="ECO:0000256" key="1">
    <source>
        <dbReference type="SAM" id="SignalP"/>
    </source>
</evidence>
<dbReference type="RefSeq" id="WP_147758125.1">
    <property type="nucleotide sequence ID" value="NZ_SAXT01000003.1"/>
</dbReference>
<accession>A0A5C8CHL3</accession>
<gene>
    <name evidence="2" type="ORF">EPJ80_04875</name>
</gene>
<dbReference type="EMBL" id="SAXT01000003">
    <property type="protein sequence ID" value="TXJ12934.1"/>
    <property type="molecule type" value="Genomic_DNA"/>
</dbReference>
<comment type="caution">
    <text evidence="2">The sequence shown here is derived from an EMBL/GenBank/DDBJ whole genome shotgun (WGS) entry which is preliminary data.</text>
</comment>
<dbReference type="Proteomes" id="UP000325116">
    <property type="component" value="Unassembled WGS sequence"/>
</dbReference>
<name>A0A5C8CHL3_9SPIR</name>
<evidence type="ECO:0008006" key="4">
    <source>
        <dbReference type="Google" id="ProtNLM"/>
    </source>
</evidence>
<feature type="signal peptide" evidence="1">
    <location>
        <begin position="1"/>
        <end position="23"/>
    </location>
</feature>